<dbReference type="PROSITE" id="PS00763">
    <property type="entry name" value="GLUTATHIONE_PEROXID_2"/>
    <property type="match status" value="1"/>
</dbReference>
<dbReference type="OrthoDB" id="446890at2759"/>
<organism evidence="10">
    <name type="scientific">Cyprideis torosa</name>
    <dbReference type="NCBI Taxonomy" id="163714"/>
    <lineage>
        <taxon>Eukaryota</taxon>
        <taxon>Metazoa</taxon>
        <taxon>Ecdysozoa</taxon>
        <taxon>Arthropoda</taxon>
        <taxon>Crustacea</taxon>
        <taxon>Oligostraca</taxon>
        <taxon>Ostracoda</taxon>
        <taxon>Podocopa</taxon>
        <taxon>Podocopida</taxon>
        <taxon>Cytherocopina</taxon>
        <taxon>Cytheroidea</taxon>
        <taxon>Cytherideidae</taxon>
        <taxon>Cyprideis</taxon>
    </lineage>
</organism>
<evidence type="ECO:0000256" key="5">
    <source>
        <dbReference type="ARBA" id="ARBA00022525"/>
    </source>
</evidence>
<evidence type="ECO:0000256" key="9">
    <source>
        <dbReference type="RuleBase" id="RU000499"/>
    </source>
</evidence>
<evidence type="ECO:0000313" key="10">
    <source>
        <dbReference type="EMBL" id="CAD7228411.1"/>
    </source>
</evidence>
<evidence type="ECO:0000256" key="6">
    <source>
        <dbReference type="ARBA" id="ARBA00022559"/>
    </source>
</evidence>
<evidence type="ECO:0000256" key="2">
    <source>
        <dbReference type="ARBA" id="ARBA00004613"/>
    </source>
</evidence>
<dbReference type="PROSITE" id="PS51355">
    <property type="entry name" value="GLUTATHIONE_PEROXID_3"/>
    <property type="match status" value="1"/>
</dbReference>
<dbReference type="AlphaFoldDB" id="A0A7R8ZKV2"/>
<evidence type="ECO:0000256" key="3">
    <source>
        <dbReference type="ARBA" id="ARBA00006926"/>
    </source>
</evidence>
<evidence type="ECO:0000256" key="8">
    <source>
        <dbReference type="ARBA" id="ARBA00023002"/>
    </source>
</evidence>
<keyword evidence="5" id="KW-0964">Secreted</keyword>
<dbReference type="PANTHER" id="PTHR11592:SF88">
    <property type="entry name" value="GLUTATHIONE PEROXIDASE-RELATED"/>
    <property type="match status" value="1"/>
</dbReference>
<evidence type="ECO:0000256" key="7">
    <source>
        <dbReference type="ARBA" id="ARBA00022729"/>
    </source>
</evidence>
<dbReference type="EMBL" id="OB661526">
    <property type="protein sequence ID" value="CAD7228411.1"/>
    <property type="molecule type" value="Genomic_DNA"/>
</dbReference>
<dbReference type="GO" id="GO:0006979">
    <property type="term" value="P:response to oxidative stress"/>
    <property type="evidence" value="ECO:0007669"/>
    <property type="project" value="InterPro"/>
</dbReference>
<evidence type="ECO:0000256" key="4">
    <source>
        <dbReference type="ARBA" id="ARBA00012310"/>
    </source>
</evidence>
<dbReference type="PANTHER" id="PTHR11592">
    <property type="entry name" value="GLUTATHIONE PEROXIDASE"/>
    <property type="match status" value="1"/>
</dbReference>
<dbReference type="GO" id="GO:0004602">
    <property type="term" value="F:glutathione peroxidase activity"/>
    <property type="evidence" value="ECO:0007669"/>
    <property type="project" value="UniProtKB-EC"/>
</dbReference>
<dbReference type="PIRSF" id="PIRSF000303">
    <property type="entry name" value="Glutathion_perox"/>
    <property type="match status" value="1"/>
</dbReference>
<dbReference type="SUPFAM" id="SSF52833">
    <property type="entry name" value="Thioredoxin-like"/>
    <property type="match status" value="1"/>
</dbReference>
<dbReference type="PRINTS" id="PR01011">
    <property type="entry name" value="GLUTPROXDASE"/>
</dbReference>
<proteinExistence type="inferred from homology"/>
<dbReference type="InterPro" id="IPR000889">
    <property type="entry name" value="Glutathione_peroxidase"/>
</dbReference>
<dbReference type="Pfam" id="PF00255">
    <property type="entry name" value="GSHPx"/>
    <property type="match status" value="1"/>
</dbReference>
<gene>
    <name evidence="10" type="ORF">CTOB1V02_LOCUS6294</name>
</gene>
<evidence type="ECO:0000256" key="1">
    <source>
        <dbReference type="ARBA" id="ARBA00000217"/>
    </source>
</evidence>
<keyword evidence="7" id="KW-0732">Signal</keyword>
<dbReference type="Gene3D" id="3.40.30.10">
    <property type="entry name" value="Glutaredoxin"/>
    <property type="match status" value="1"/>
</dbReference>
<name>A0A7R8ZKV2_9CRUS</name>
<sequence>MNALVERFGDRLAVLAFPCNQFGHQENATNDEIPRMLRYVRPGNDFLPKMDIFQKTDVNGADAHPIFKFLRQRLPIPADDSMHLMADPQLVTWTPVTRNDISWNFEKFLIRPDGVPHKRYSNKFLFENLGPDIDALLT</sequence>
<comment type="similarity">
    <text evidence="3 9">Belongs to the glutathione peroxidase family.</text>
</comment>
<accession>A0A7R8ZKV2</accession>
<dbReference type="InterPro" id="IPR036249">
    <property type="entry name" value="Thioredoxin-like_sf"/>
</dbReference>
<keyword evidence="8 9" id="KW-0560">Oxidoreductase</keyword>
<dbReference type="InterPro" id="IPR029760">
    <property type="entry name" value="GPX_CS"/>
</dbReference>
<comment type="catalytic activity">
    <reaction evidence="1">
        <text>2 glutathione + H2O2 = glutathione disulfide + 2 H2O</text>
        <dbReference type="Rhea" id="RHEA:16833"/>
        <dbReference type="ChEBI" id="CHEBI:15377"/>
        <dbReference type="ChEBI" id="CHEBI:16240"/>
        <dbReference type="ChEBI" id="CHEBI:57925"/>
        <dbReference type="ChEBI" id="CHEBI:58297"/>
        <dbReference type="EC" id="1.11.1.9"/>
    </reaction>
</comment>
<comment type="subcellular location">
    <subcellularLocation>
        <location evidence="2">Secreted</location>
    </subcellularLocation>
</comment>
<reference evidence="10" key="1">
    <citation type="submission" date="2020-11" db="EMBL/GenBank/DDBJ databases">
        <authorList>
            <person name="Tran Van P."/>
        </authorList>
    </citation>
    <scope>NUCLEOTIDE SEQUENCE</scope>
</reference>
<dbReference type="GO" id="GO:0005576">
    <property type="term" value="C:extracellular region"/>
    <property type="evidence" value="ECO:0007669"/>
    <property type="project" value="UniProtKB-SubCell"/>
</dbReference>
<keyword evidence="6 9" id="KW-0575">Peroxidase</keyword>
<protein>
    <recommendedName>
        <fullName evidence="4 9">Glutathione peroxidase</fullName>
    </recommendedName>
</protein>